<sequence>DDEFCAPVSKGCNDFFKLYQFEVDSKTKDHDIVIAYTPNRTGKPPSKAGRGKKRKDSHRSITKSSSKNHHSTKGVRYINVPSMDSLPNDFVEQQGNLPSSIIAIKRNESVEAKWSDESPESLAEASSVSPKNPRKHRARPSGTQHSHVSTTPAVETESPQHDLHSTAPPSEEAPIMHKESIYTDFPRPEELPITIVLTKEEAKAPTSALPTPRNLSIAKYPGDLPRPEIISIEVSESPVSSNLDETEEFANNNSTVTTPRTSKPPRKSHPSELPKPKGIKKNKPKKELSNLKPLSSKKNITNFPRPKKLPVKKGFSKFPRLKKLPIKKIFANFPRPESEQGTTNSTESTVEGTSLGTPETDVVPIIEPSVDPENGPLTDRSDPLVVAKGTDSSESTTTFEEIPEEQVIAEEKSERRSFSEFPRPGYLGMIPSFLKLTGAGKVVTSSKFAVPSVKSSGEDGGVTIFLSSNFSTDESDTAPQLRPILINVPHPQPLPLNVTITRRTVRKLRKTHKKHAEPQKDDNRVAAINNEPNQPGWKVKMVPKSSLEPMVEALPETSFVEEQPVVETLPEAPSVEEPFVETMTDQTITETESEPLIGESIDEPALEKSQRVDETIAPLETTTFLGYVTAPGERTAAPEVLASQVAQDSLLATVDRLFADNGIKPIELRRSPRKRNSLENLLDEMILETTTEPEPEIVQPHRSEFFHCWEILRVIFLLTLCIKT</sequence>
<feature type="compositionally biased region" description="Basic residues" evidence="1">
    <location>
        <begin position="49"/>
        <end position="73"/>
    </location>
</feature>
<name>A0A2G9UC11_TELCI</name>
<accession>A0A2G9UC11</accession>
<dbReference type="Proteomes" id="UP000230423">
    <property type="component" value="Unassembled WGS sequence"/>
</dbReference>
<evidence type="ECO:0000313" key="2">
    <source>
        <dbReference type="EMBL" id="PIO67765.1"/>
    </source>
</evidence>
<feature type="compositionally biased region" description="Polar residues" evidence="1">
    <location>
        <begin position="141"/>
        <end position="153"/>
    </location>
</feature>
<feature type="region of interest" description="Disordered" evidence="1">
    <location>
        <begin position="111"/>
        <end position="186"/>
    </location>
</feature>
<dbReference type="OrthoDB" id="5859239at2759"/>
<keyword evidence="3" id="KW-1185">Reference proteome</keyword>
<feature type="compositionally biased region" description="Polar residues" evidence="1">
    <location>
        <begin position="249"/>
        <end position="261"/>
    </location>
</feature>
<feature type="compositionally biased region" description="Polar residues" evidence="1">
    <location>
        <begin position="292"/>
        <end position="302"/>
    </location>
</feature>
<feature type="non-terminal residue" evidence="2">
    <location>
        <position position="1"/>
    </location>
</feature>
<dbReference type="EMBL" id="KZ347419">
    <property type="protein sequence ID" value="PIO67765.1"/>
    <property type="molecule type" value="Genomic_DNA"/>
</dbReference>
<protein>
    <submittedName>
        <fullName evidence="2">Uncharacterized protein</fullName>
    </submittedName>
</protein>
<feature type="compositionally biased region" description="Polar residues" evidence="1">
    <location>
        <begin position="339"/>
        <end position="357"/>
    </location>
</feature>
<evidence type="ECO:0000313" key="3">
    <source>
        <dbReference type="Proteomes" id="UP000230423"/>
    </source>
</evidence>
<reference evidence="2 3" key="1">
    <citation type="submission" date="2015-09" db="EMBL/GenBank/DDBJ databases">
        <title>Draft genome of the parasitic nematode Teladorsagia circumcincta isolate WARC Sus (inbred).</title>
        <authorList>
            <person name="Mitreva M."/>
        </authorList>
    </citation>
    <scope>NUCLEOTIDE SEQUENCE [LARGE SCALE GENOMIC DNA]</scope>
    <source>
        <strain evidence="2 3">S</strain>
    </source>
</reference>
<dbReference type="AlphaFoldDB" id="A0A2G9UC11"/>
<feature type="compositionally biased region" description="Basic residues" evidence="1">
    <location>
        <begin position="305"/>
        <end position="314"/>
    </location>
</feature>
<feature type="region of interest" description="Disordered" evidence="1">
    <location>
        <begin position="35"/>
        <end position="93"/>
    </location>
</feature>
<evidence type="ECO:0000256" key="1">
    <source>
        <dbReference type="SAM" id="MobiDB-lite"/>
    </source>
</evidence>
<feature type="region of interest" description="Disordered" evidence="1">
    <location>
        <begin position="202"/>
        <end position="223"/>
    </location>
</feature>
<proteinExistence type="predicted"/>
<gene>
    <name evidence="2" type="ORF">TELCIR_10474</name>
</gene>
<feature type="region of interest" description="Disordered" evidence="1">
    <location>
        <begin position="332"/>
        <end position="383"/>
    </location>
</feature>
<organism evidence="2 3">
    <name type="scientific">Teladorsagia circumcincta</name>
    <name type="common">Brown stomach worm</name>
    <name type="synonym">Ostertagia circumcincta</name>
    <dbReference type="NCBI Taxonomy" id="45464"/>
    <lineage>
        <taxon>Eukaryota</taxon>
        <taxon>Metazoa</taxon>
        <taxon>Ecdysozoa</taxon>
        <taxon>Nematoda</taxon>
        <taxon>Chromadorea</taxon>
        <taxon>Rhabditida</taxon>
        <taxon>Rhabditina</taxon>
        <taxon>Rhabditomorpha</taxon>
        <taxon>Strongyloidea</taxon>
        <taxon>Trichostrongylidae</taxon>
        <taxon>Teladorsagia</taxon>
    </lineage>
</organism>
<feature type="compositionally biased region" description="Basic and acidic residues" evidence="1">
    <location>
        <begin position="174"/>
        <end position="186"/>
    </location>
</feature>
<feature type="region of interest" description="Disordered" evidence="1">
    <location>
        <begin position="235"/>
        <end position="314"/>
    </location>
</feature>